<dbReference type="PROSITE" id="PS50931">
    <property type="entry name" value="HTH_LYSR"/>
    <property type="match status" value="1"/>
</dbReference>
<dbReference type="Gene3D" id="3.40.190.10">
    <property type="entry name" value="Periplasmic binding protein-like II"/>
    <property type="match status" value="2"/>
</dbReference>
<dbReference type="PRINTS" id="PR00039">
    <property type="entry name" value="HTHLYSR"/>
</dbReference>
<evidence type="ECO:0000256" key="3">
    <source>
        <dbReference type="ARBA" id="ARBA00023125"/>
    </source>
</evidence>
<dbReference type="CDD" id="cd08469">
    <property type="entry name" value="PBP2_PnbR"/>
    <property type="match status" value="1"/>
</dbReference>
<dbReference type="PANTHER" id="PTHR30118:SF15">
    <property type="entry name" value="TRANSCRIPTIONAL REGULATORY PROTEIN"/>
    <property type="match status" value="1"/>
</dbReference>
<keyword evidence="3 6" id="KW-0238">DNA-binding</keyword>
<keyword evidence="7" id="KW-1185">Reference proteome</keyword>
<dbReference type="Pfam" id="PF03466">
    <property type="entry name" value="LysR_substrate"/>
    <property type="match status" value="1"/>
</dbReference>
<evidence type="ECO:0000259" key="5">
    <source>
        <dbReference type="PROSITE" id="PS50931"/>
    </source>
</evidence>
<dbReference type="SUPFAM" id="SSF46785">
    <property type="entry name" value="Winged helix' DNA-binding domain"/>
    <property type="match status" value="1"/>
</dbReference>
<dbReference type="GO" id="GO:0003677">
    <property type="term" value="F:DNA binding"/>
    <property type="evidence" value="ECO:0007669"/>
    <property type="project" value="UniProtKB-KW"/>
</dbReference>
<dbReference type="Pfam" id="PF00126">
    <property type="entry name" value="HTH_1"/>
    <property type="match status" value="1"/>
</dbReference>
<dbReference type="Gene3D" id="1.10.10.10">
    <property type="entry name" value="Winged helix-like DNA-binding domain superfamily/Winged helix DNA-binding domain"/>
    <property type="match status" value="1"/>
</dbReference>
<reference evidence="6 7" key="1">
    <citation type="submission" date="2023-07" db="EMBL/GenBank/DDBJ databases">
        <title>Sorghum-associated microbial communities from plants grown in Nebraska, USA.</title>
        <authorList>
            <person name="Schachtman D."/>
        </authorList>
    </citation>
    <scope>NUCLEOTIDE SEQUENCE [LARGE SCALE GENOMIC DNA]</scope>
    <source>
        <strain evidence="6 7">DS1781</strain>
    </source>
</reference>
<gene>
    <name evidence="6" type="ORF">J2739_005180</name>
</gene>
<evidence type="ECO:0000313" key="6">
    <source>
        <dbReference type="EMBL" id="MDR6539384.1"/>
    </source>
</evidence>
<dbReference type="Proteomes" id="UP001184230">
    <property type="component" value="Unassembled WGS sequence"/>
</dbReference>
<comment type="similarity">
    <text evidence="1">Belongs to the LysR transcriptional regulatory family.</text>
</comment>
<keyword evidence="2" id="KW-0805">Transcription regulation</keyword>
<dbReference type="EMBL" id="JAVDRF010000016">
    <property type="protein sequence ID" value="MDR6539384.1"/>
    <property type="molecule type" value="Genomic_DNA"/>
</dbReference>
<dbReference type="InterPro" id="IPR005119">
    <property type="entry name" value="LysR_subst-bd"/>
</dbReference>
<keyword evidence="4" id="KW-0804">Transcription</keyword>
<dbReference type="InterPro" id="IPR000847">
    <property type="entry name" value="LysR_HTH_N"/>
</dbReference>
<protein>
    <submittedName>
        <fullName evidence="6">DNA-binding transcriptional LysR family regulator</fullName>
    </submittedName>
</protein>
<dbReference type="InterPro" id="IPR050389">
    <property type="entry name" value="LysR-type_TF"/>
</dbReference>
<proteinExistence type="inferred from homology"/>
<dbReference type="PANTHER" id="PTHR30118">
    <property type="entry name" value="HTH-TYPE TRANSCRIPTIONAL REGULATOR LEUO-RELATED"/>
    <property type="match status" value="1"/>
</dbReference>
<dbReference type="InterPro" id="IPR036390">
    <property type="entry name" value="WH_DNA-bd_sf"/>
</dbReference>
<evidence type="ECO:0000256" key="4">
    <source>
        <dbReference type="ARBA" id="ARBA00023163"/>
    </source>
</evidence>
<accession>A0ABU1NLP2</accession>
<evidence type="ECO:0000256" key="2">
    <source>
        <dbReference type="ARBA" id="ARBA00023015"/>
    </source>
</evidence>
<evidence type="ECO:0000256" key="1">
    <source>
        <dbReference type="ARBA" id="ARBA00009437"/>
    </source>
</evidence>
<dbReference type="SUPFAM" id="SSF53850">
    <property type="entry name" value="Periplasmic binding protein-like II"/>
    <property type="match status" value="1"/>
</dbReference>
<sequence>MTKAQPALNLRRIDLNLLRVFDAVFEDRNLLRAGKRLHLSQSAISHALGRLREGLEDELFVRTAKGMEPTARALAMAPPLREALRSIEDTLGVQAFDAATSARRFVVAANDYVTSVLLTRLTGRMQVEAPLSDLVVRPSTRLDLAEQLDVGRIDIALGIFAEVPARFQSVRLWLQEDVLVFRRGHPLARRKPGVRDLANHPLLTVSLGGQEEGAVSGFIVERGLARQSEMFDRSALEDALAAAGLRPRYRLTVPHSLAVPDLLAGSDMLSIVPAPLARAFVERRELVAKALPYATQHAIVRAVWHRRHEHDPAHLWLRELLAELAMSFGA</sequence>
<organism evidence="6 7">
    <name type="scientific">Variovorax soli</name>
    <dbReference type="NCBI Taxonomy" id="376815"/>
    <lineage>
        <taxon>Bacteria</taxon>
        <taxon>Pseudomonadati</taxon>
        <taxon>Pseudomonadota</taxon>
        <taxon>Betaproteobacteria</taxon>
        <taxon>Burkholderiales</taxon>
        <taxon>Comamonadaceae</taxon>
        <taxon>Variovorax</taxon>
    </lineage>
</organism>
<dbReference type="RefSeq" id="WP_309907028.1">
    <property type="nucleotide sequence ID" value="NZ_JAVDRF010000016.1"/>
</dbReference>
<evidence type="ECO:0000313" key="7">
    <source>
        <dbReference type="Proteomes" id="UP001184230"/>
    </source>
</evidence>
<comment type="caution">
    <text evidence="6">The sequence shown here is derived from an EMBL/GenBank/DDBJ whole genome shotgun (WGS) entry which is preliminary data.</text>
</comment>
<name>A0ABU1NLP2_9BURK</name>
<dbReference type="InterPro" id="IPR036388">
    <property type="entry name" value="WH-like_DNA-bd_sf"/>
</dbReference>
<feature type="domain" description="HTH lysR-type" evidence="5">
    <location>
        <begin position="13"/>
        <end position="70"/>
    </location>
</feature>